<keyword evidence="3" id="KW-0274">FAD</keyword>
<keyword evidence="7" id="KW-1185">Reference proteome</keyword>
<dbReference type="Gene3D" id="3.30.465.10">
    <property type="match status" value="1"/>
</dbReference>
<reference evidence="6 7" key="1">
    <citation type="submission" date="2024-07" db="EMBL/GenBank/DDBJ databases">
        <title>Section-level genome sequencing and comparative genomics of Aspergillus sections Usti and Cavernicolus.</title>
        <authorList>
            <consortium name="Lawrence Berkeley National Laboratory"/>
            <person name="Nybo J.L."/>
            <person name="Vesth T.C."/>
            <person name="Theobald S."/>
            <person name="Frisvad J.C."/>
            <person name="Larsen T.O."/>
            <person name="Kjaerboelling I."/>
            <person name="Rothschild-Mancinelli K."/>
            <person name="Lyhne E.K."/>
            <person name="Kogle M.E."/>
            <person name="Barry K."/>
            <person name="Clum A."/>
            <person name="Na H."/>
            <person name="Ledsgaard L."/>
            <person name="Lin J."/>
            <person name="Lipzen A."/>
            <person name="Kuo A."/>
            <person name="Riley R."/>
            <person name="Mondo S."/>
            <person name="Labutti K."/>
            <person name="Haridas S."/>
            <person name="Pangalinan J."/>
            <person name="Salamov A.A."/>
            <person name="Simmons B.A."/>
            <person name="Magnuson J.K."/>
            <person name="Chen J."/>
            <person name="Drula E."/>
            <person name="Henrissat B."/>
            <person name="Wiebenga A."/>
            <person name="Lubbers R.J."/>
            <person name="Gomes A.C."/>
            <person name="Makela M.R."/>
            <person name="Stajich J."/>
            <person name="Grigoriev I.V."/>
            <person name="Mortensen U.H."/>
            <person name="De Vries R.P."/>
            <person name="Baker S.E."/>
            <person name="Andersen M.R."/>
        </authorList>
    </citation>
    <scope>NUCLEOTIDE SEQUENCE [LARGE SCALE GENOMIC DNA]</scope>
    <source>
        <strain evidence="6 7">CBS 588.65</strain>
    </source>
</reference>
<dbReference type="PROSITE" id="PS51387">
    <property type="entry name" value="FAD_PCMH"/>
    <property type="match status" value="1"/>
</dbReference>
<comment type="caution">
    <text evidence="6">The sequence shown here is derived from an EMBL/GenBank/DDBJ whole genome shotgun (WGS) entry which is preliminary data.</text>
</comment>
<dbReference type="Pfam" id="PF08031">
    <property type="entry name" value="BBE"/>
    <property type="match status" value="1"/>
</dbReference>
<dbReference type="InterPro" id="IPR006094">
    <property type="entry name" value="Oxid_FAD_bind_N"/>
</dbReference>
<evidence type="ECO:0000256" key="3">
    <source>
        <dbReference type="ARBA" id="ARBA00022827"/>
    </source>
</evidence>
<protein>
    <submittedName>
        <fullName evidence="6">D-lactate dehydrogenase</fullName>
    </submittedName>
</protein>
<evidence type="ECO:0000256" key="2">
    <source>
        <dbReference type="ARBA" id="ARBA00022630"/>
    </source>
</evidence>
<dbReference type="Pfam" id="PF01565">
    <property type="entry name" value="FAD_binding_4"/>
    <property type="match status" value="1"/>
</dbReference>
<dbReference type="Gene3D" id="3.40.462.20">
    <property type="match status" value="1"/>
</dbReference>
<dbReference type="PANTHER" id="PTHR42973">
    <property type="entry name" value="BINDING OXIDOREDUCTASE, PUTATIVE (AFU_ORTHOLOGUE AFUA_1G17690)-RELATED"/>
    <property type="match status" value="1"/>
</dbReference>
<dbReference type="Gene3D" id="3.30.43.10">
    <property type="entry name" value="Uridine Diphospho-n-acetylenolpyruvylglucosamine Reductase, domain 2"/>
    <property type="match status" value="1"/>
</dbReference>
<keyword evidence="4" id="KW-0560">Oxidoreductase</keyword>
<organism evidence="6 7">
    <name type="scientific">Aspergillus granulosus</name>
    <dbReference type="NCBI Taxonomy" id="176169"/>
    <lineage>
        <taxon>Eukaryota</taxon>
        <taxon>Fungi</taxon>
        <taxon>Dikarya</taxon>
        <taxon>Ascomycota</taxon>
        <taxon>Pezizomycotina</taxon>
        <taxon>Eurotiomycetes</taxon>
        <taxon>Eurotiomycetidae</taxon>
        <taxon>Eurotiales</taxon>
        <taxon>Aspergillaceae</taxon>
        <taxon>Aspergillus</taxon>
        <taxon>Aspergillus subgen. Nidulantes</taxon>
    </lineage>
</organism>
<dbReference type="PANTHER" id="PTHR42973:SF7">
    <property type="entry name" value="FAD-BINDING PCMH-TYPE DOMAIN-CONTAINING PROTEIN"/>
    <property type="match status" value="1"/>
</dbReference>
<dbReference type="InterPro" id="IPR016167">
    <property type="entry name" value="FAD-bd_PCMH_sub1"/>
</dbReference>
<gene>
    <name evidence="6" type="ORF">BJX63DRAFT_381909</name>
</gene>
<accession>A0ABR4HV81</accession>
<keyword evidence="2" id="KW-0285">Flavoprotein</keyword>
<dbReference type="InterPro" id="IPR050416">
    <property type="entry name" value="FAD-linked_Oxidoreductase"/>
</dbReference>
<evidence type="ECO:0000313" key="7">
    <source>
        <dbReference type="Proteomes" id="UP001610334"/>
    </source>
</evidence>
<evidence type="ECO:0000256" key="4">
    <source>
        <dbReference type="ARBA" id="ARBA00023002"/>
    </source>
</evidence>
<evidence type="ECO:0000256" key="1">
    <source>
        <dbReference type="ARBA" id="ARBA00005466"/>
    </source>
</evidence>
<comment type="similarity">
    <text evidence="1">Belongs to the oxygen-dependent FAD-linked oxidoreductase family.</text>
</comment>
<feature type="domain" description="FAD-binding PCMH-type" evidence="5">
    <location>
        <begin position="38"/>
        <end position="204"/>
    </location>
</feature>
<dbReference type="InterPro" id="IPR016169">
    <property type="entry name" value="FAD-bd_PCMH_sub2"/>
</dbReference>
<dbReference type="Proteomes" id="UP001610334">
    <property type="component" value="Unassembled WGS sequence"/>
</dbReference>
<dbReference type="SUPFAM" id="SSF56176">
    <property type="entry name" value="FAD-binding/transporter-associated domain-like"/>
    <property type="match status" value="1"/>
</dbReference>
<dbReference type="InterPro" id="IPR016166">
    <property type="entry name" value="FAD-bd_PCMH"/>
</dbReference>
<name>A0ABR4HV81_9EURO</name>
<dbReference type="InterPro" id="IPR036318">
    <property type="entry name" value="FAD-bd_PCMH-like_sf"/>
</dbReference>
<dbReference type="InterPro" id="IPR012951">
    <property type="entry name" value="BBE"/>
</dbReference>
<evidence type="ECO:0000259" key="5">
    <source>
        <dbReference type="PROSITE" id="PS51387"/>
    </source>
</evidence>
<proteinExistence type="inferred from homology"/>
<dbReference type="EMBL" id="JBFXLT010000010">
    <property type="protein sequence ID" value="KAL2819395.1"/>
    <property type="molecule type" value="Genomic_DNA"/>
</dbReference>
<sequence length="459" mass="49463">MTDTLTTLATFASQNPDIHYVDPTSPDFNGLRRIYAHPEIIPSAILRPETEDAVAATVSFLASNRIEFTIRAGGHDMHGRSTKNDTVVLDLRLLNKVHVDPVSSTATVGGGTLIRDVIAATQPKGFVTPTGSISSVGYIGWAMYGGYGAYSAQFGLGVDQIIGAKVVTAAGETVAADAELLKAIRGGGGAFGVITEVTIRVYKVEKILAGIIVFDSADLAGVVRKFNDGYRALSAQGLPAALSLSQAVLNLPTPTFGLLFMWASEEIETGEAWVEKICSLAPVVSRTVKETTPLDWLDEQYKLVAQETRGRLWSLNIRQITDEVAGVIGDFTSRLPADPHTLFNIHELRTGSPSVSAAGKNEHADSSVFNARVPHFLIEICPTVDDEKKLEAGLVWGKEFWEALKATEKGNILAASYVSLLAEEEFDHAAVYGEELEFLRGVKARVDPGNVFRNAISYI</sequence>
<evidence type="ECO:0000313" key="6">
    <source>
        <dbReference type="EMBL" id="KAL2819395.1"/>
    </source>
</evidence>